<keyword evidence="12" id="KW-1185">Reference proteome</keyword>
<feature type="compositionally biased region" description="Low complexity" evidence="8">
    <location>
        <begin position="460"/>
        <end position="470"/>
    </location>
</feature>
<dbReference type="Pfam" id="PF03828">
    <property type="entry name" value="PAP_assoc"/>
    <property type="match status" value="1"/>
</dbReference>
<evidence type="ECO:0000256" key="6">
    <source>
        <dbReference type="ARBA" id="ARBA00022723"/>
    </source>
</evidence>
<dbReference type="GO" id="GO:1990817">
    <property type="term" value="F:poly(A) RNA polymerase activity"/>
    <property type="evidence" value="ECO:0007669"/>
    <property type="project" value="UniProtKB-EC"/>
</dbReference>
<dbReference type="AlphaFoldDB" id="A0AAD9YZ00"/>
<dbReference type="CDD" id="cd05402">
    <property type="entry name" value="NT_PAP_TUTase"/>
    <property type="match status" value="1"/>
</dbReference>
<feature type="compositionally biased region" description="Polar residues" evidence="8">
    <location>
        <begin position="573"/>
        <end position="582"/>
    </location>
</feature>
<dbReference type="SUPFAM" id="SSF81631">
    <property type="entry name" value="PAP/OAS1 substrate-binding domain"/>
    <property type="match status" value="1"/>
</dbReference>
<feature type="compositionally biased region" description="Gly residues" evidence="8">
    <location>
        <begin position="471"/>
        <end position="489"/>
    </location>
</feature>
<name>A0AAD9YZ00_9LECA</name>
<evidence type="ECO:0000256" key="2">
    <source>
        <dbReference type="ARBA" id="ARBA00001946"/>
    </source>
</evidence>
<evidence type="ECO:0000256" key="7">
    <source>
        <dbReference type="ARBA" id="ARBA00022842"/>
    </source>
</evidence>
<evidence type="ECO:0000313" key="11">
    <source>
        <dbReference type="EMBL" id="KAK3167268.1"/>
    </source>
</evidence>
<feature type="compositionally biased region" description="Polar residues" evidence="8">
    <location>
        <begin position="665"/>
        <end position="680"/>
    </location>
</feature>
<evidence type="ECO:0000256" key="4">
    <source>
        <dbReference type="ARBA" id="ARBA00012388"/>
    </source>
</evidence>
<evidence type="ECO:0000256" key="1">
    <source>
        <dbReference type="ARBA" id="ARBA00001936"/>
    </source>
</evidence>
<dbReference type="SUPFAM" id="SSF81301">
    <property type="entry name" value="Nucleotidyltransferase"/>
    <property type="match status" value="1"/>
</dbReference>
<feature type="compositionally biased region" description="Polar residues" evidence="8">
    <location>
        <begin position="614"/>
        <end position="634"/>
    </location>
</feature>
<feature type="region of interest" description="Disordered" evidence="8">
    <location>
        <begin position="959"/>
        <end position="1042"/>
    </location>
</feature>
<dbReference type="PANTHER" id="PTHR12271:SF113">
    <property type="entry name" value="POLY(A) RNA POLYMERASE CID11"/>
    <property type="match status" value="1"/>
</dbReference>
<dbReference type="Gene3D" id="1.10.1410.10">
    <property type="match status" value="1"/>
</dbReference>
<proteinExistence type="inferred from homology"/>
<evidence type="ECO:0000256" key="5">
    <source>
        <dbReference type="ARBA" id="ARBA00022679"/>
    </source>
</evidence>
<organism evidence="11 12">
    <name type="scientific">Lepraria neglecta</name>
    <dbReference type="NCBI Taxonomy" id="209136"/>
    <lineage>
        <taxon>Eukaryota</taxon>
        <taxon>Fungi</taxon>
        <taxon>Dikarya</taxon>
        <taxon>Ascomycota</taxon>
        <taxon>Pezizomycotina</taxon>
        <taxon>Lecanoromycetes</taxon>
        <taxon>OSLEUM clade</taxon>
        <taxon>Lecanoromycetidae</taxon>
        <taxon>Lecanorales</taxon>
        <taxon>Lecanorineae</taxon>
        <taxon>Stereocaulaceae</taxon>
        <taxon>Lepraria</taxon>
    </lineage>
</organism>
<feature type="compositionally biased region" description="Polar residues" evidence="8">
    <location>
        <begin position="59"/>
        <end position="71"/>
    </location>
</feature>
<comment type="caution">
    <text evidence="11">The sequence shown here is derived from an EMBL/GenBank/DDBJ whole genome shotgun (WGS) entry which is preliminary data.</text>
</comment>
<keyword evidence="5" id="KW-0808">Transferase</keyword>
<feature type="compositionally biased region" description="Polar residues" evidence="8">
    <location>
        <begin position="1075"/>
        <end position="1088"/>
    </location>
</feature>
<dbReference type="InterPro" id="IPR054708">
    <property type="entry name" value="MTPAP-like_central"/>
</dbReference>
<dbReference type="EMBL" id="JASNWA010000011">
    <property type="protein sequence ID" value="KAK3167268.1"/>
    <property type="molecule type" value="Genomic_DNA"/>
</dbReference>
<feature type="compositionally biased region" description="Low complexity" evidence="8">
    <location>
        <begin position="563"/>
        <end position="572"/>
    </location>
</feature>
<accession>A0AAD9YZ00</accession>
<feature type="compositionally biased region" description="Low complexity" evidence="8">
    <location>
        <begin position="1107"/>
        <end position="1126"/>
    </location>
</feature>
<feature type="compositionally biased region" description="Polar residues" evidence="8">
    <location>
        <begin position="967"/>
        <end position="979"/>
    </location>
</feature>
<dbReference type="PANTHER" id="PTHR12271">
    <property type="entry name" value="POLY A POLYMERASE CID PAP -RELATED"/>
    <property type="match status" value="1"/>
</dbReference>
<comment type="similarity">
    <text evidence="3">Belongs to the DNA polymerase type-B-like family.</text>
</comment>
<feature type="compositionally biased region" description="Basic and acidic residues" evidence="8">
    <location>
        <begin position="988"/>
        <end position="999"/>
    </location>
</feature>
<dbReference type="GO" id="GO:0010605">
    <property type="term" value="P:negative regulation of macromolecule metabolic process"/>
    <property type="evidence" value="ECO:0007669"/>
    <property type="project" value="UniProtKB-ARBA"/>
</dbReference>
<feature type="region of interest" description="Disordered" evidence="8">
    <location>
        <begin position="776"/>
        <end position="920"/>
    </location>
</feature>
<feature type="region of interest" description="Disordered" evidence="8">
    <location>
        <begin position="1"/>
        <end position="81"/>
    </location>
</feature>
<gene>
    <name evidence="11" type="ORF">OEA41_010394</name>
</gene>
<dbReference type="EC" id="2.7.7.19" evidence="4"/>
<comment type="cofactor">
    <cofactor evidence="1">
        <name>Mn(2+)</name>
        <dbReference type="ChEBI" id="CHEBI:29035"/>
    </cofactor>
</comment>
<dbReference type="InterPro" id="IPR043519">
    <property type="entry name" value="NT_sf"/>
</dbReference>
<evidence type="ECO:0000259" key="10">
    <source>
        <dbReference type="Pfam" id="PF22600"/>
    </source>
</evidence>
<feature type="compositionally biased region" description="Polar residues" evidence="8">
    <location>
        <begin position="852"/>
        <end position="866"/>
    </location>
</feature>
<sequence>MPQKEDLGDFTQKLASVPRPNLTANHSCSLPSTPYQEARKISFGSRSPSPEKLARDTSPKSNNSETDTGTRSRNKAPSMAGCKYETGMAFSRRRIPYSIGGDQLERAKSLPKKFLNPVEEEKLSGDMRTLYDRILPSTESDRRRADFVQKLERILNEQWPGNNIKVHVFGSSGNKLCTNDSDVDICITTPFKALERVCLLANALAEHGMERVVCVPHAKVPIVKFWDPELKLACDMNVNNTLALENTRMIKTYVEIDERVRPLAMIIKQWTKRRILNDAALGGTLSSYTWICLILNFLQTRNPPILPSLHKKPHPRSPDPDDQIATWNDDIEHLRGFGHANNESLGELLFNFFRYYAYDMEYEKKVVSVREGKLISKEGKKWHLMQNNRLCVEEPFNTERNLGNTADDTSFRGIHLELRRAFDLVKEAKFDECLEEYVFPATEEKIWEKPPPKPPPVLTRSRSQSQSSRGNRGGYNSRGGRNGQYGNRGHGGHSNRRASSAAAMNKLAAPQLGLHNIMGRDCQPRDQSLQAQFDQLRLHDALYNEYQLLQAQEHDLRLLQAQAQMHAQMQAQRSGEPSSIPQRPSRDQPQRVPMSNHMPLTAPIHSGQYFHPFTHSQVPGTPQQNVHTQPSSPSLKHAQPDLRRGMHRSSAADSSSSSNHRSHSQPARQSVPLTMTTQNAPPLPLNNHGFLQYQHLRQQQLFDALEIAQGRYRATEMPMYQDPRRMSVDQQYEGSMPKEYMGYWVNDSPPPRHYMEDPNRRLPTYHDLHARVRGVPQTFSRLRNASRSPSPSPARPFRDRSFSVRSASSAPPLPVQSRFDRIQPAIPGPRNSGPVIVNGADGWGMPDYSMPEGSSHTTTISEATSGSDDRLYDTPVTTDDTPAGPVFDDGFTPDGHQQYSYAQPTPDPGHVPHKHRNGTYDSTIRHANTQAAEHLSSSITAQRPERVGKSAGGLGIQFGDHEISHPSVRTNGVPSTDNVYNPFPNTKVETKPEAIKGRSDNQPVPNPLLSPVREVRTPSPIARRRDNAVAEAQRSNGRPGKLNLYIPSFAELARAKQEKPKATLAQKPNGIPSFNLAQGTKAPETSLSPKKKALPEETPKSPKAHTQQTQVNGWQQQINGWQQQSGKKGKKNESRPSSGQVVPGELLPVNEAERKGG</sequence>
<evidence type="ECO:0000256" key="3">
    <source>
        <dbReference type="ARBA" id="ARBA00008593"/>
    </source>
</evidence>
<feature type="compositionally biased region" description="Polar residues" evidence="8">
    <location>
        <begin position="22"/>
        <end position="35"/>
    </location>
</feature>
<dbReference type="Gene3D" id="3.30.460.10">
    <property type="entry name" value="Beta Polymerase, domain 2"/>
    <property type="match status" value="1"/>
</dbReference>
<feature type="compositionally biased region" description="Low complexity" evidence="8">
    <location>
        <begin position="648"/>
        <end position="659"/>
    </location>
</feature>
<feature type="region of interest" description="Disordered" evidence="8">
    <location>
        <begin position="1057"/>
        <end position="1157"/>
    </location>
</feature>
<protein>
    <recommendedName>
        <fullName evidence="4">polynucleotide adenylyltransferase</fullName>
        <ecNumber evidence="4">2.7.7.19</ecNumber>
    </recommendedName>
</protein>
<comment type="cofactor">
    <cofactor evidence="2">
        <name>Mg(2+)</name>
        <dbReference type="ChEBI" id="CHEBI:18420"/>
    </cofactor>
</comment>
<feature type="region of interest" description="Disordered" evidence="8">
    <location>
        <begin position="563"/>
        <end position="686"/>
    </location>
</feature>
<dbReference type="InterPro" id="IPR002058">
    <property type="entry name" value="PAP_assoc"/>
</dbReference>
<keyword evidence="6" id="KW-0479">Metal-binding</keyword>
<feature type="region of interest" description="Disordered" evidence="8">
    <location>
        <begin position="446"/>
        <end position="502"/>
    </location>
</feature>
<keyword evidence="7" id="KW-0460">Magnesium</keyword>
<evidence type="ECO:0000259" key="9">
    <source>
        <dbReference type="Pfam" id="PF03828"/>
    </source>
</evidence>
<feature type="domain" description="Poly(A) RNA polymerase mitochondrial-like central palm" evidence="10">
    <location>
        <begin position="123"/>
        <end position="254"/>
    </location>
</feature>
<reference evidence="11" key="1">
    <citation type="submission" date="2022-11" db="EMBL/GenBank/DDBJ databases">
        <title>Chromosomal genome sequence assembly and mating type (MAT) locus characterization of the leprose asexual lichenized fungus Lepraria neglecta (Nyl.) Erichsen.</title>
        <authorList>
            <person name="Allen J.L."/>
            <person name="Pfeffer B."/>
        </authorList>
    </citation>
    <scope>NUCLEOTIDE SEQUENCE</scope>
    <source>
        <strain evidence="11">Allen 5258</strain>
    </source>
</reference>
<dbReference type="GO" id="GO:0031123">
    <property type="term" value="P:RNA 3'-end processing"/>
    <property type="evidence" value="ECO:0007669"/>
    <property type="project" value="TreeGrafter"/>
</dbReference>
<feature type="domain" description="PAP-associated" evidence="9">
    <location>
        <begin position="344"/>
        <end position="399"/>
    </location>
</feature>
<evidence type="ECO:0000313" key="12">
    <source>
        <dbReference type="Proteomes" id="UP001276659"/>
    </source>
</evidence>
<dbReference type="Pfam" id="PF22600">
    <property type="entry name" value="MTPAP-like_central"/>
    <property type="match status" value="1"/>
</dbReference>
<dbReference type="Proteomes" id="UP001276659">
    <property type="component" value="Unassembled WGS sequence"/>
</dbReference>
<feature type="compositionally biased region" description="Low complexity" evidence="8">
    <location>
        <begin position="780"/>
        <end position="789"/>
    </location>
</feature>
<dbReference type="GO" id="GO:0046872">
    <property type="term" value="F:metal ion binding"/>
    <property type="evidence" value="ECO:0007669"/>
    <property type="project" value="UniProtKB-KW"/>
</dbReference>
<evidence type="ECO:0000256" key="8">
    <source>
        <dbReference type="SAM" id="MobiDB-lite"/>
    </source>
</evidence>